<dbReference type="RefSeq" id="WP_004580850.1">
    <property type="nucleotide sequence ID" value="NZ_AP028878.1"/>
</dbReference>
<dbReference type="GO" id="GO:0008270">
    <property type="term" value="F:zinc ion binding"/>
    <property type="evidence" value="ECO:0007669"/>
    <property type="project" value="UniProtKB-UniRule"/>
</dbReference>
<dbReference type="HAMAP" id="MF_00440">
    <property type="entry name" value="NrdR"/>
    <property type="match status" value="1"/>
</dbReference>
<keyword evidence="8" id="KW-0862">Zinc</keyword>
<dbReference type="InterPro" id="IPR003796">
    <property type="entry name" value="RNR_NrdR-like"/>
</dbReference>
<organism evidence="10 11">
    <name type="scientific">Marinobacter nanhaiticus D15-8W</name>
    <dbReference type="NCBI Taxonomy" id="626887"/>
    <lineage>
        <taxon>Bacteria</taxon>
        <taxon>Pseudomonadati</taxon>
        <taxon>Pseudomonadota</taxon>
        <taxon>Gammaproteobacteria</taxon>
        <taxon>Pseudomonadales</taxon>
        <taxon>Marinobacteraceae</taxon>
        <taxon>Marinobacter</taxon>
    </lineage>
</organism>
<keyword evidence="4 8" id="KW-0067">ATP-binding</keyword>
<keyword evidence="1 8" id="KW-0678">Repressor</keyword>
<evidence type="ECO:0000259" key="9">
    <source>
        <dbReference type="PROSITE" id="PS51161"/>
    </source>
</evidence>
<dbReference type="STRING" id="626887.J057_14500"/>
<dbReference type="PANTHER" id="PTHR30455">
    <property type="entry name" value="TRANSCRIPTIONAL REPRESSOR NRDR"/>
    <property type="match status" value="1"/>
</dbReference>
<evidence type="ECO:0000256" key="7">
    <source>
        <dbReference type="ARBA" id="ARBA00023163"/>
    </source>
</evidence>
<sequence length="172" mass="19873">MHCPFCGEADTKVIDSRLVAEGDQVRRRRECLSCKERFTTFETAELVMPRVVKQDGTRQPFDEDKLRSGIMKALEKRPVSIEEIEAALNRIKSRVRSRGEREIKSMELGEEVMTELRQLDKVAYVRFASVYRSFQDINEFKEEIERLSVNMGDKADPVDVAKALTTPDKSKR</sequence>
<dbReference type="GO" id="GO:0005524">
    <property type="term" value="F:ATP binding"/>
    <property type="evidence" value="ECO:0007669"/>
    <property type="project" value="UniProtKB-UniRule"/>
</dbReference>
<keyword evidence="11" id="KW-1185">Reference proteome</keyword>
<comment type="function">
    <text evidence="8">Negatively regulates transcription of bacterial ribonucleotide reductase nrd genes and operons by binding to NrdR-boxes.</text>
</comment>
<dbReference type="InterPro" id="IPR055173">
    <property type="entry name" value="NrdR-like_N"/>
</dbReference>
<dbReference type="NCBIfam" id="TIGR00244">
    <property type="entry name" value="transcriptional regulator NrdR"/>
    <property type="match status" value="1"/>
</dbReference>
<comment type="cofactor">
    <cofactor evidence="8">
        <name>Zn(2+)</name>
        <dbReference type="ChEBI" id="CHEBI:29105"/>
    </cofactor>
    <text evidence="8">Binds 1 zinc ion.</text>
</comment>
<dbReference type="OrthoDB" id="9807461at2"/>
<dbReference type="Proteomes" id="UP000013165">
    <property type="component" value="Unassembled WGS sequence"/>
</dbReference>
<dbReference type="AlphaFoldDB" id="N6VQY9"/>
<feature type="zinc finger region" evidence="8">
    <location>
        <begin position="3"/>
        <end position="34"/>
    </location>
</feature>
<keyword evidence="7 8" id="KW-0804">Transcription</keyword>
<reference evidence="10 11" key="1">
    <citation type="journal article" date="2013" name="Genome Announc.">
        <title>Genome Sequence of the Polycyclic Aromatic Hydrocarbon-Degrading Bacterium Strain Marinobacter nanhaiticus D15-8WT.</title>
        <authorList>
            <person name="Cui Z."/>
            <person name="Gao W."/>
            <person name="Li Q."/>
            <person name="Xu G."/>
            <person name="Zheng L."/>
        </authorList>
    </citation>
    <scope>NUCLEOTIDE SEQUENCE [LARGE SCALE GENOMIC DNA]</scope>
    <source>
        <strain evidence="10 11">D15-8W</strain>
    </source>
</reference>
<dbReference type="Pfam" id="PF22811">
    <property type="entry name" value="Zn_ribbon_NrdR"/>
    <property type="match status" value="1"/>
</dbReference>
<evidence type="ECO:0000256" key="3">
    <source>
        <dbReference type="ARBA" id="ARBA00022771"/>
    </source>
</evidence>
<dbReference type="PANTHER" id="PTHR30455:SF2">
    <property type="entry name" value="TRANSCRIPTIONAL REPRESSOR NRDR"/>
    <property type="match status" value="1"/>
</dbReference>
<evidence type="ECO:0000313" key="10">
    <source>
        <dbReference type="EMBL" id="ENO12620.1"/>
    </source>
</evidence>
<dbReference type="InterPro" id="IPR005144">
    <property type="entry name" value="ATP-cone_dom"/>
</dbReference>
<gene>
    <name evidence="8 10" type="primary">nrdR</name>
    <name evidence="10" type="ORF">J057_14500</name>
</gene>
<keyword evidence="5 8" id="KW-0805">Transcription regulation</keyword>
<dbReference type="Pfam" id="PF03477">
    <property type="entry name" value="ATP-cone"/>
    <property type="match status" value="1"/>
</dbReference>
<dbReference type="GO" id="GO:0003677">
    <property type="term" value="F:DNA binding"/>
    <property type="evidence" value="ECO:0007669"/>
    <property type="project" value="UniProtKB-KW"/>
</dbReference>
<accession>N6VQY9</accession>
<dbReference type="HOGENOM" id="CLU_108412_0_0_6"/>
<dbReference type="EMBL" id="APLQ01000014">
    <property type="protein sequence ID" value="ENO12620.1"/>
    <property type="molecule type" value="Genomic_DNA"/>
</dbReference>
<evidence type="ECO:0000256" key="6">
    <source>
        <dbReference type="ARBA" id="ARBA00023125"/>
    </source>
</evidence>
<keyword evidence="2 8" id="KW-0547">Nucleotide-binding</keyword>
<dbReference type="eggNOG" id="COG1327">
    <property type="taxonomic scope" value="Bacteria"/>
</dbReference>
<keyword evidence="6 8" id="KW-0238">DNA-binding</keyword>
<comment type="similarity">
    <text evidence="8">Belongs to the NrdR family.</text>
</comment>
<keyword evidence="8" id="KW-0479">Metal-binding</keyword>
<protein>
    <recommendedName>
        <fullName evidence="8">Transcriptional repressor NrdR</fullName>
    </recommendedName>
</protein>
<evidence type="ECO:0000256" key="2">
    <source>
        <dbReference type="ARBA" id="ARBA00022741"/>
    </source>
</evidence>
<dbReference type="PATRIC" id="fig|626887.3.peg.2894"/>
<dbReference type="PROSITE" id="PS51161">
    <property type="entry name" value="ATP_CONE"/>
    <property type="match status" value="1"/>
</dbReference>
<proteinExistence type="inferred from homology"/>
<evidence type="ECO:0000256" key="8">
    <source>
        <dbReference type="HAMAP-Rule" id="MF_00440"/>
    </source>
</evidence>
<evidence type="ECO:0000313" key="11">
    <source>
        <dbReference type="Proteomes" id="UP000013165"/>
    </source>
</evidence>
<comment type="caution">
    <text evidence="10">The sequence shown here is derived from an EMBL/GenBank/DDBJ whole genome shotgun (WGS) entry which is preliminary data.</text>
</comment>
<name>N6VQY9_9GAMM</name>
<dbReference type="GO" id="GO:0045892">
    <property type="term" value="P:negative regulation of DNA-templated transcription"/>
    <property type="evidence" value="ECO:0007669"/>
    <property type="project" value="UniProtKB-UniRule"/>
</dbReference>
<keyword evidence="3 8" id="KW-0863">Zinc-finger</keyword>
<evidence type="ECO:0000256" key="4">
    <source>
        <dbReference type="ARBA" id="ARBA00022840"/>
    </source>
</evidence>
<feature type="domain" description="ATP-cone" evidence="9">
    <location>
        <begin position="49"/>
        <end position="139"/>
    </location>
</feature>
<evidence type="ECO:0000256" key="5">
    <source>
        <dbReference type="ARBA" id="ARBA00023015"/>
    </source>
</evidence>
<evidence type="ECO:0000256" key="1">
    <source>
        <dbReference type="ARBA" id="ARBA00022491"/>
    </source>
</evidence>